<protein>
    <submittedName>
        <fullName evidence="1">Uncharacterized protein</fullName>
    </submittedName>
</protein>
<sequence>MFMWILVAAVAVLLVGCFAWAAYRAVKRPSYWDGRTREEIASIRSAQAASRASFHGAAGTESKINPFGGGGV</sequence>
<dbReference type="EMBL" id="CP045737">
    <property type="protein sequence ID" value="QGG40976.1"/>
    <property type="molecule type" value="Genomic_DNA"/>
</dbReference>
<organism evidence="1 2">
    <name type="scientific">Aeromicrobium yanjiei</name>
    <dbReference type="NCBI Taxonomy" id="2662028"/>
    <lineage>
        <taxon>Bacteria</taxon>
        <taxon>Bacillati</taxon>
        <taxon>Actinomycetota</taxon>
        <taxon>Actinomycetes</taxon>
        <taxon>Propionibacteriales</taxon>
        <taxon>Nocardioidaceae</taxon>
        <taxon>Aeromicrobium</taxon>
    </lineage>
</organism>
<dbReference type="AlphaFoldDB" id="A0A5Q2MIV8"/>
<name>A0A5Q2MIV8_9ACTN</name>
<dbReference type="RefSeq" id="WP_153652245.1">
    <property type="nucleotide sequence ID" value="NZ_CP045737.1"/>
</dbReference>
<accession>A0A5Q2MIV8</accession>
<dbReference type="Proteomes" id="UP000392064">
    <property type="component" value="Chromosome"/>
</dbReference>
<proteinExistence type="predicted"/>
<gene>
    <name evidence="1" type="ORF">GEV26_06165</name>
</gene>
<evidence type="ECO:0000313" key="1">
    <source>
        <dbReference type="EMBL" id="QGG40976.1"/>
    </source>
</evidence>
<dbReference type="KEGG" id="aef:GEV26_06165"/>
<evidence type="ECO:0000313" key="2">
    <source>
        <dbReference type="Proteomes" id="UP000392064"/>
    </source>
</evidence>
<reference evidence="1 2" key="1">
    <citation type="submission" date="2019-11" db="EMBL/GenBank/DDBJ databases">
        <authorList>
            <person name="Li J."/>
        </authorList>
    </citation>
    <scope>NUCLEOTIDE SEQUENCE [LARGE SCALE GENOMIC DNA]</scope>
    <source>
        <strain evidence="1 2">MF47</strain>
    </source>
</reference>
<keyword evidence="2" id="KW-1185">Reference proteome</keyword>